<evidence type="ECO:0000313" key="2">
    <source>
        <dbReference type="Proteomes" id="UP000266886"/>
    </source>
</evidence>
<dbReference type="RefSeq" id="WP_122085583.1">
    <property type="nucleotide sequence ID" value="NZ_CBCRWO010000021.1"/>
</dbReference>
<evidence type="ECO:0000313" key="1">
    <source>
        <dbReference type="EMBL" id="RMD19853.1"/>
    </source>
</evidence>
<proteinExistence type="predicted"/>
<accession>A0ABX9UKA6</accession>
<organism evidence="1 2">
    <name type="scientific">Corynebacterium gottingense</name>
    <dbReference type="NCBI Taxonomy" id="2041036"/>
    <lineage>
        <taxon>Bacteria</taxon>
        <taxon>Bacillati</taxon>
        <taxon>Actinomycetota</taxon>
        <taxon>Actinomycetes</taxon>
        <taxon>Mycobacteriales</taxon>
        <taxon>Corynebacteriaceae</taxon>
        <taxon>Corynebacterium</taxon>
    </lineage>
</organism>
<gene>
    <name evidence="1" type="ORF">EAW56_05690</name>
</gene>
<dbReference type="Pfam" id="PF10049">
    <property type="entry name" value="DUF2283"/>
    <property type="match status" value="1"/>
</dbReference>
<keyword evidence="2" id="KW-1185">Reference proteome</keyword>
<protein>
    <submittedName>
        <fullName evidence="1">DUF2283 domain-containing protein</fullName>
    </submittedName>
</protein>
<sequence>MQIQVTRSPEMSAGYIELTDRPVSHSDELNADVIVDFDRFDCVVGVELLSLQRIPSIDDITLRFHVKTQERGFLELGLKHLMRMTATSGSLTNASQVHAEAVNGRELEAC</sequence>
<dbReference type="Proteomes" id="UP000266886">
    <property type="component" value="Unassembled WGS sequence"/>
</dbReference>
<dbReference type="InterPro" id="IPR019270">
    <property type="entry name" value="DUF2283"/>
</dbReference>
<name>A0ABX9UKA6_9CORY</name>
<dbReference type="EMBL" id="RDRE01000006">
    <property type="protein sequence ID" value="RMD19853.1"/>
    <property type="molecule type" value="Genomic_DNA"/>
</dbReference>
<comment type="caution">
    <text evidence="1">The sequence shown here is derived from an EMBL/GenBank/DDBJ whole genome shotgun (WGS) entry which is preliminary data.</text>
</comment>
<reference evidence="1 2" key="1">
    <citation type="submission" date="2018-10" db="EMBL/GenBank/DDBJ databases">
        <title>Whole genome sequence of Corynebacterium gottingense DSM 130494T.</title>
        <authorList>
            <person name="Bernier A.-M."/>
            <person name="Bernard K."/>
        </authorList>
    </citation>
    <scope>NUCLEOTIDE SEQUENCE [LARGE SCALE GENOMIC DNA]</scope>
    <source>
        <strain evidence="1 2">DSM 103494</strain>
    </source>
</reference>